<dbReference type="AlphaFoldDB" id="A0AA88KTS7"/>
<feature type="coiled-coil region" evidence="1">
    <location>
        <begin position="297"/>
        <end position="353"/>
    </location>
</feature>
<dbReference type="GO" id="GO:0060628">
    <property type="term" value="P:regulation of ER to Golgi vesicle-mediated transport"/>
    <property type="evidence" value="ECO:0007669"/>
    <property type="project" value="TreeGrafter"/>
</dbReference>
<evidence type="ECO:0000256" key="1">
    <source>
        <dbReference type="SAM" id="Coils"/>
    </source>
</evidence>
<comment type="caution">
    <text evidence="2">The sequence shown here is derived from an EMBL/GenBank/DDBJ whole genome shotgun (WGS) entry which is preliminary data.</text>
</comment>
<dbReference type="GO" id="GO:0006888">
    <property type="term" value="P:endoplasmic reticulum to Golgi vesicle-mediated transport"/>
    <property type="evidence" value="ECO:0007669"/>
    <property type="project" value="InterPro"/>
</dbReference>
<dbReference type="InterPro" id="IPR007528">
    <property type="entry name" value="RINT1_Tip20"/>
</dbReference>
<dbReference type="GO" id="GO:0070939">
    <property type="term" value="C:Dsl1/NZR complex"/>
    <property type="evidence" value="ECO:0007669"/>
    <property type="project" value="InterPro"/>
</dbReference>
<sequence>MLQMKNEFEDQPLGESFCGVLNTLHYVTLILEDWEDTTLILRLNSSRQEPDAANLKLKSCEEPDMTVPALKDVSTSLNQVTEVMVFDSIIELFEKIEKDMVNLIVHTILRDVKDRSAYYRKTRWQMMFSMKDYIQPCLTPNLCKILQALQEGLQRAHQRLSQKEFLNVLKSVGSRVNKFFFEEIILENRFNEGGAEQLEYDIKNGLLPIFGQYSIRSSLIFSQIQESCLLLKMPVGDAFLLKKLLTRDDPAVSFRLSYAETSEKMQALREHGIYNLSVQNALFVFDRRIVGSAVKNLGKLKSQISVLTASISSLENKIDYSTLSKSDSVFAKLKESQEKVNQISIEAEQLSILIEGFAKDSEPLFCELFPLIDPVISAQNKIKYHQLLELGKCINYDLKDALHLKDYERITVKFKKLQEIYSQMHGTQCGNLQNYLQGLKQEWAKTIYLSVKRSVEDLLVEIGWPFISKNQPLENVKRTTDDGYKKFQSLLKILALLNNEVDPDSDCI</sequence>
<name>A0AA88KTS7_ARTSF</name>
<organism evidence="2 3">
    <name type="scientific">Artemia franciscana</name>
    <name type="common">Brine shrimp</name>
    <name type="synonym">Artemia sanfranciscana</name>
    <dbReference type="NCBI Taxonomy" id="6661"/>
    <lineage>
        <taxon>Eukaryota</taxon>
        <taxon>Metazoa</taxon>
        <taxon>Ecdysozoa</taxon>
        <taxon>Arthropoda</taxon>
        <taxon>Crustacea</taxon>
        <taxon>Branchiopoda</taxon>
        <taxon>Anostraca</taxon>
        <taxon>Artemiidae</taxon>
        <taxon>Artemia</taxon>
    </lineage>
</organism>
<keyword evidence="1" id="KW-0175">Coiled coil</keyword>
<dbReference type="EMBL" id="JAVRJZ010001296">
    <property type="protein sequence ID" value="KAK2701879.1"/>
    <property type="molecule type" value="Genomic_DNA"/>
</dbReference>
<dbReference type="PANTHER" id="PTHR13520">
    <property type="entry name" value="RAD50-INTERACTING PROTEIN 1 RINT-1"/>
    <property type="match status" value="1"/>
</dbReference>
<proteinExistence type="predicted"/>
<reference evidence="2" key="1">
    <citation type="submission" date="2023-07" db="EMBL/GenBank/DDBJ databases">
        <title>Chromosome-level genome assembly of Artemia franciscana.</title>
        <authorList>
            <person name="Jo E."/>
        </authorList>
    </citation>
    <scope>NUCLEOTIDE SEQUENCE</scope>
    <source>
        <tissue evidence="2">Whole body</tissue>
    </source>
</reference>
<dbReference type="InterPro" id="IPR042044">
    <property type="entry name" value="EXOC6PINT-1/Sec15/Tip20_C_dom2"/>
</dbReference>
<protein>
    <submittedName>
        <fullName evidence="2">Uncharacterized protein</fullName>
    </submittedName>
</protein>
<gene>
    <name evidence="2" type="ORF">QYM36_019477</name>
</gene>
<evidence type="ECO:0000313" key="3">
    <source>
        <dbReference type="Proteomes" id="UP001187531"/>
    </source>
</evidence>
<keyword evidence="3" id="KW-1185">Reference proteome</keyword>
<dbReference type="Pfam" id="PF04437">
    <property type="entry name" value="RINT1_TIP1"/>
    <property type="match status" value="1"/>
</dbReference>
<dbReference type="PROSITE" id="PS51386">
    <property type="entry name" value="RINT1_TIP20"/>
    <property type="match status" value="1"/>
</dbReference>
<evidence type="ECO:0000313" key="2">
    <source>
        <dbReference type="EMBL" id="KAK2701879.1"/>
    </source>
</evidence>
<dbReference type="GO" id="GO:0006890">
    <property type="term" value="P:retrograde vesicle-mediated transport, Golgi to endoplasmic reticulum"/>
    <property type="evidence" value="ECO:0007669"/>
    <property type="project" value="InterPro"/>
</dbReference>
<dbReference type="Proteomes" id="UP001187531">
    <property type="component" value="Unassembled WGS sequence"/>
</dbReference>
<dbReference type="Gene3D" id="1.20.58.670">
    <property type="entry name" value="Dsl1p vesicle tethering complex, Tip20p subunit, domain D"/>
    <property type="match status" value="1"/>
</dbReference>
<dbReference type="PANTHER" id="PTHR13520:SF0">
    <property type="entry name" value="RAD50-INTERACTING PROTEIN 1"/>
    <property type="match status" value="1"/>
</dbReference>
<accession>A0AA88KTS7</accession>